<dbReference type="KEGG" id="ccur:IAR63_12965"/>
<protein>
    <submittedName>
        <fullName evidence="2">VWA domain-containing protein</fullName>
    </submittedName>
</protein>
<dbReference type="RefSeq" id="WP_187705557.1">
    <property type="nucleotide sequence ID" value="NZ_CP060822.1"/>
</dbReference>
<accession>A0A7H0EYC4</accession>
<gene>
    <name evidence="2" type="ORF">IAR63_12965</name>
</gene>
<dbReference type="PROSITE" id="PS50234">
    <property type="entry name" value="VWFA"/>
    <property type="match status" value="1"/>
</dbReference>
<feature type="domain" description="VWFA" evidence="1">
    <location>
        <begin position="43"/>
        <end position="227"/>
    </location>
</feature>
<reference evidence="2 3" key="1">
    <citation type="submission" date="2020-08" db="EMBL/GenBank/DDBJ databases">
        <title>Complete genome sequence of Raphidiopsis curvispora isolated from drinking water reservoir in South Korea.</title>
        <authorList>
            <person name="Jeong J."/>
        </authorList>
    </citation>
    <scope>NUCLEOTIDE SEQUENCE [LARGE SCALE GENOMIC DNA]</scope>
    <source>
        <strain evidence="2 3">GIHE-G1</strain>
    </source>
</reference>
<dbReference type="SUPFAM" id="SSF53300">
    <property type="entry name" value="vWA-like"/>
    <property type="match status" value="1"/>
</dbReference>
<name>A0A7H0EYC4_9CYAN</name>
<keyword evidence="3" id="KW-1185">Reference proteome</keyword>
<dbReference type="PANTHER" id="PTHR10579">
    <property type="entry name" value="CALCIUM-ACTIVATED CHLORIDE CHANNEL REGULATOR"/>
    <property type="match status" value="1"/>
</dbReference>
<dbReference type="EMBL" id="CP060822">
    <property type="protein sequence ID" value="QNP28790.1"/>
    <property type="molecule type" value="Genomic_DNA"/>
</dbReference>
<dbReference type="PANTHER" id="PTHR10579:SF43">
    <property type="entry name" value="ZINC FINGER (C3HC4-TYPE RING FINGER) FAMILY PROTEIN"/>
    <property type="match status" value="1"/>
</dbReference>
<dbReference type="Gene3D" id="3.40.50.410">
    <property type="entry name" value="von Willebrand factor, type A domain"/>
    <property type="match status" value="1"/>
</dbReference>
<evidence type="ECO:0000259" key="1">
    <source>
        <dbReference type="PROSITE" id="PS50234"/>
    </source>
</evidence>
<dbReference type="Proteomes" id="UP000516013">
    <property type="component" value="Chromosome"/>
</dbReference>
<dbReference type="InterPro" id="IPR051266">
    <property type="entry name" value="CLCR"/>
</dbReference>
<dbReference type="AlphaFoldDB" id="A0A7H0EYC4"/>
<sequence length="426" mass="46029">MKIQLLSALNNTNIDASQGNSQRQLEVSISAIADELDTSLTLNLCLILDKSGSMHGESMSMVIHAVEQLIDQLQSGDRIAIVAFAGSGEVIIPNQIVKDPKTIKSQLHNQLKAGGGTIISEGLSLGITELLKGSKGACSHAFLLTDGYGDNGFKIWRLQIGPNDNQRCLELAQKAARLNLTINSFGFGDQWNQDLLEKIADAGGGTLAYIETPQKAIEQFNRIFKRIQSVGLTNAHLLLSLVPGVRLAQLKPVAQVAPETIELPISTEPNGTFVFRLGDLMKDGTRRVLANIYLGSLPEGEQIIGHIQVRYDNPAVNKEAILSPLIPVYANVTKTYQPANNPDVLNSVLALAKYRQTQVAETKLESGDRTGAITMLQTAAKTALQIGDSRGATVLQSSATRLQNGEELTDGERKKTRIASKTILMD</sequence>
<evidence type="ECO:0000313" key="3">
    <source>
        <dbReference type="Proteomes" id="UP000516013"/>
    </source>
</evidence>
<organism evidence="2 3">
    <name type="scientific">Cylindrospermopsis curvispora GIHE-G1</name>
    <dbReference type="NCBI Taxonomy" id="2666332"/>
    <lineage>
        <taxon>Bacteria</taxon>
        <taxon>Bacillati</taxon>
        <taxon>Cyanobacteriota</taxon>
        <taxon>Cyanophyceae</taxon>
        <taxon>Nostocales</taxon>
        <taxon>Aphanizomenonaceae</taxon>
        <taxon>Cylindrospermopsis</taxon>
    </lineage>
</organism>
<dbReference type="SMART" id="SM00327">
    <property type="entry name" value="VWA"/>
    <property type="match status" value="1"/>
</dbReference>
<evidence type="ECO:0000313" key="2">
    <source>
        <dbReference type="EMBL" id="QNP28790.1"/>
    </source>
</evidence>
<dbReference type="Pfam" id="PF00092">
    <property type="entry name" value="VWA"/>
    <property type="match status" value="1"/>
</dbReference>
<dbReference type="InterPro" id="IPR036465">
    <property type="entry name" value="vWFA_dom_sf"/>
</dbReference>
<dbReference type="InterPro" id="IPR002035">
    <property type="entry name" value="VWF_A"/>
</dbReference>
<proteinExistence type="predicted"/>